<dbReference type="Pfam" id="PF00225">
    <property type="entry name" value="Kinesin"/>
    <property type="match status" value="1"/>
</dbReference>
<keyword evidence="3 6" id="KW-0067">ATP-binding</keyword>
<evidence type="ECO:0000313" key="11">
    <source>
        <dbReference type="EMBL" id="CAD8430656.1"/>
    </source>
</evidence>
<evidence type="ECO:0000256" key="2">
    <source>
        <dbReference type="ARBA" id="ARBA00022741"/>
    </source>
</evidence>
<dbReference type="FunFam" id="3.40.850.10:FF:000056">
    <property type="entry name" value="Kinesin-like protein"/>
    <property type="match status" value="1"/>
</dbReference>
<dbReference type="AlphaFoldDB" id="A0A7S0CQL3"/>
<dbReference type="PRINTS" id="PR00380">
    <property type="entry name" value="KINESINHEAVY"/>
</dbReference>
<dbReference type="PROSITE" id="PS50067">
    <property type="entry name" value="KINESIN_MOTOR_2"/>
    <property type="match status" value="1"/>
</dbReference>
<dbReference type="GO" id="GO:0005874">
    <property type="term" value="C:microtubule"/>
    <property type="evidence" value="ECO:0007669"/>
    <property type="project" value="UniProtKB-KW"/>
</dbReference>
<feature type="compositionally biased region" description="Polar residues" evidence="9">
    <location>
        <begin position="732"/>
        <end position="742"/>
    </location>
</feature>
<feature type="coiled-coil region" evidence="8">
    <location>
        <begin position="544"/>
        <end position="578"/>
    </location>
</feature>
<comment type="similarity">
    <text evidence="6 7">Belongs to the TRAFAC class myosin-kinesin ATPase superfamily. Kinesin family.</text>
</comment>
<sequence>MPDELNLSTAEAEGKKAVKAKLMEIHSELTHKHQEAFSDATSVAPDDHSVATPDLEGSFSDDAMESADPRSDIEANTSNVNRRNRTRIWVTVRVRPMNRKERESKSKNMVAILDSKIVILKNKDSDLNYIGKKRKREYRYSFDHVFDSKSSQEVVYNDTTKPLIPDVCDGFNATAFAYGQTGSGKTYTMLGSEDNPGIMMQTLLDLFEITQKDDRSYQISMSYLEVYNENIRDLLGDNETCVLREDPIRGMQVAGITEVIADSAGQVMSLLQKGNRNRTTEPTAANKVSSRSHAVLQVLVESKAKTAGTTHTVKIGKFSLVDLAGSERASNTQNRGMRMVEGASINRSLLALANCINALASKTKKAFVPYRDSKLTRLLKDSLGGNTQTVMITTISPASLSHEETNNSLKYANRAKNIRTRITQNVMTVAHHIEEYTKIISNLRSEISDLKKQLSLQANFAIELVESPELKEIKTVAKKARRNVKRVFSERLQILKGLIILHHQRAHCASSFASHRARLKHWKKHGSELSHILPTDVMVSKRKLGKLEAELARLDSSKAKLMDRLEACNQETARIRKKVNHLALSSLQLEYENHGLEVKNLIADGEVQLFCRDARNDQVALIDMEEQIRLRDRIIERQKALLENHAIVSENPESNELKPLSLIQQEVASRKELAKWRTEDKKMFELLKNRKNSINALVNKAWHGEDTERKVDAARKGERGKLRENNSDIKRSLSSGPIQESVSRPIDKLPARCSSISSAMSDDAGRSNINNSSRIKKAFLANLNRRKSSADLKLSSEANDTTRFKKKGHTRSKSSNGPVRLKNFTFPTAFGKEAKGNYRSKHHINNHKSSSLAETTRKVIGGGVSSNNKNIKGEILRTLNKKRESKKRNGRLKERRKKMLAAYAPLKVRSKTISYAKR</sequence>
<dbReference type="GO" id="GO:0007018">
    <property type="term" value="P:microtubule-based movement"/>
    <property type="evidence" value="ECO:0007669"/>
    <property type="project" value="InterPro"/>
</dbReference>
<keyword evidence="2 6" id="KW-0547">Nucleotide-binding</keyword>
<evidence type="ECO:0000259" key="10">
    <source>
        <dbReference type="PROSITE" id="PS50067"/>
    </source>
</evidence>
<feature type="compositionally biased region" description="Basic and acidic residues" evidence="9">
    <location>
        <begin position="705"/>
        <end position="731"/>
    </location>
</feature>
<dbReference type="InterPro" id="IPR027417">
    <property type="entry name" value="P-loop_NTPase"/>
</dbReference>
<evidence type="ECO:0000256" key="1">
    <source>
        <dbReference type="ARBA" id="ARBA00022701"/>
    </source>
</evidence>
<dbReference type="PANTHER" id="PTHR47968:SF13">
    <property type="entry name" value="KINESIN-LIKE PROTEIN KIF19 ISOFORM X1"/>
    <property type="match status" value="1"/>
</dbReference>
<accession>A0A7S0CQL3</accession>
<evidence type="ECO:0000256" key="7">
    <source>
        <dbReference type="RuleBase" id="RU000394"/>
    </source>
</evidence>
<feature type="region of interest" description="Disordered" evidence="9">
    <location>
        <begin position="33"/>
        <end position="78"/>
    </location>
</feature>
<proteinExistence type="inferred from homology"/>
<dbReference type="GO" id="GO:0008017">
    <property type="term" value="F:microtubule binding"/>
    <property type="evidence" value="ECO:0007669"/>
    <property type="project" value="InterPro"/>
</dbReference>
<dbReference type="GO" id="GO:0005524">
    <property type="term" value="F:ATP binding"/>
    <property type="evidence" value="ECO:0007669"/>
    <property type="project" value="UniProtKB-UniRule"/>
</dbReference>
<name>A0A7S0CQL3_9EUKA</name>
<feature type="binding site" evidence="6">
    <location>
        <begin position="179"/>
        <end position="186"/>
    </location>
    <ligand>
        <name>ATP</name>
        <dbReference type="ChEBI" id="CHEBI:30616"/>
    </ligand>
</feature>
<keyword evidence="5 6" id="KW-0505">Motor protein</keyword>
<organism evidence="11">
    <name type="scientific">Amorphochlora amoebiformis</name>
    <dbReference type="NCBI Taxonomy" id="1561963"/>
    <lineage>
        <taxon>Eukaryota</taxon>
        <taxon>Sar</taxon>
        <taxon>Rhizaria</taxon>
        <taxon>Cercozoa</taxon>
        <taxon>Chlorarachniophyceae</taxon>
        <taxon>Amorphochlora</taxon>
    </lineage>
</organism>
<evidence type="ECO:0000256" key="5">
    <source>
        <dbReference type="ARBA" id="ARBA00023175"/>
    </source>
</evidence>
<keyword evidence="1 7" id="KW-0493">Microtubule</keyword>
<feature type="region of interest" description="Disordered" evidence="9">
    <location>
        <begin position="790"/>
        <end position="820"/>
    </location>
</feature>
<feature type="domain" description="Kinesin motor" evidence="10">
    <location>
        <begin position="87"/>
        <end position="418"/>
    </location>
</feature>
<dbReference type="GO" id="GO:0003777">
    <property type="term" value="F:microtubule motor activity"/>
    <property type="evidence" value="ECO:0007669"/>
    <property type="project" value="InterPro"/>
</dbReference>
<feature type="region of interest" description="Disordered" evidence="9">
    <location>
        <begin position="705"/>
        <end position="749"/>
    </location>
</feature>
<protein>
    <recommendedName>
        <fullName evidence="7">Kinesin-like protein</fullName>
    </recommendedName>
</protein>
<evidence type="ECO:0000256" key="6">
    <source>
        <dbReference type="PROSITE-ProRule" id="PRU00283"/>
    </source>
</evidence>
<dbReference type="SMART" id="SM00129">
    <property type="entry name" value="KISc"/>
    <property type="match status" value="1"/>
</dbReference>
<evidence type="ECO:0000256" key="8">
    <source>
        <dbReference type="SAM" id="Coils"/>
    </source>
</evidence>
<keyword evidence="4 8" id="KW-0175">Coiled coil</keyword>
<gene>
    <name evidence="11" type="ORF">LAMO00422_LOCUS1299</name>
</gene>
<dbReference type="InterPro" id="IPR027640">
    <property type="entry name" value="Kinesin-like_fam"/>
</dbReference>
<reference evidence="11" key="1">
    <citation type="submission" date="2021-01" db="EMBL/GenBank/DDBJ databases">
        <authorList>
            <person name="Corre E."/>
            <person name="Pelletier E."/>
            <person name="Niang G."/>
            <person name="Scheremetjew M."/>
            <person name="Finn R."/>
            <person name="Kale V."/>
            <person name="Holt S."/>
            <person name="Cochrane G."/>
            <person name="Meng A."/>
            <person name="Brown T."/>
            <person name="Cohen L."/>
        </authorList>
    </citation>
    <scope>NUCLEOTIDE SEQUENCE</scope>
    <source>
        <strain evidence="11">CCMP2058</strain>
    </source>
</reference>
<dbReference type="InterPro" id="IPR019821">
    <property type="entry name" value="Kinesin_motor_CS"/>
</dbReference>
<dbReference type="InterPro" id="IPR036961">
    <property type="entry name" value="Kinesin_motor_dom_sf"/>
</dbReference>
<evidence type="ECO:0000256" key="3">
    <source>
        <dbReference type="ARBA" id="ARBA00022840"/>
    </source>
</evidence>
<evidence type="ECO:0000256" key="9">
    <source>
        <dbReference type="SAM" id="MobiDB-lite"/>
    </source>
</evidence>
<dbReference type="PROSITE" id="PS00411">
    <property type="entry name" value="KINESIN_MOTOR_1"/>
    <property type="match status" value="1"/>
</dbReference>
<dbReference type="Gene3D" id="3.40.850.10">
    <property type="entry name" value="Kinesin motor domain"/>
    <property type="match status" value="1"/>
</dbReference>
<dbReference type="InterPro" id="IPR001752">
    <property type="entry name" value="Kinesin_motor_dom"/>
</dbReference>
<dbReference type="SUPFAM" id="SSF52540">
    <property type="entry name" value="P-loop containing nucleoside triphosphate hydrolases"/>
    <property type="match status" value="1"/>
</dbReference>
<dbReference type="EMBL" id="HBEM01001814">
    <property type="protein sequence ID" value="CAD8430656.1"/>
    <property type="molecule type" value="Transcribed_RNA"/>
</dbReference>
<dbReference type="PANTHER" id="PTHR47968">
    <property type="entry name" value="CENTROMERE PROTEIN E"/>
    <property type="match status" value="1"/>
</dbReference>
<evidence type="ECO:0000256" key="4">
    <source>
        <dbReference type="ARBA" id="ARBA00023054"/>
    </source>
</evidence>